<protein>
    <submittedName>
        <fullName evidence="1">Uncharacterized protein</fullName>
    </submittedName>
</protein>
<dbReference type="AlphaFoldDB" id="A0A0K2UM51"/>
<organism evidence="1">
    <name type="scientific">Lepeophtheirus salmonis</name>
    <name type="common">Salmon louse</name>
    <name type="synonym">Caligus salmonis</name>
    <dbReference type="NCBI Taxonomy" id="72036"/>
    <lineage>
        <taxon>Eukaryota</taxon>
        <taxon>Metazoa</taxon>
        <taxon>Ecdysozoa</taxon>
        <taxon>Arthropoda</taxon>
        <taxon>Crustacea</taxon>
        <taxon>Multicrustacea</taxon>
        <taxon>Hexanauplia</taxon>
        <taxon>Copepoda</taxon>
        <taxon>Siphonostomatoida</taxon>
        <taxon>Caligidae</taxon>
        <taxon>Lepeophtheirus</taxon>
    </lineage>
</organism>
<sequence>HTHSTLDFHLWLYLKDSNERVDRKKIYNNNINIRELNKVFIYSYCND</sequence>
<feature type="non-terminal residue" evidence="1">
    <location>
        <position position="1"/>
    </location>
</feature>
<dbReference type="EMBL" id="HACA01021601">
    <property type="protein sequence ID" value="CDW38962.1"/>
    <property type="molecule type" value="Transcribed_RNA"/>
</dbReference>
<proteinExistence type="predicted"/>
<evidence type="ECO:0000313" key="1">
    <source>
        <dbReference type="EMBL" id="CDW38962.1"/>
    </source>
</evidence>
<name>A0A0K2UM51_LEPSM</name>
<accession>A0A0K2UM51</accession>
<reference evidence="1" key="1">
    <citation type="submission" date="2014-05" db="EMBL/GenBank/DDBJ databases">
        <authorList>
            <person name="Chronopoulou M."/>
        </authorList>
    </citation>
    <scope>NUCLEOTIDE SEQUENCE</scope>
    <source>
        <tissue evidence="1">Whole organism</tissue>
    </source>
</reference>